<feature type="domain" description="MacB-like periplasmic core" evidence="9">
    <location>
        <begin position="22"/>
        <end position="238"/>
    </location>
</feature>
<gene>
    <name evidence="10" type="ORF">H9X91_04210</name>
</gene>
<comment type="subcellular location">
    <subcellularLocation>
        <location evidence="1">Cell membrane</location>
        <topology evidence="1">Multi-pass membrane protein</topology>
    </subcellularLocation>
</comment>
<protein>
    <submittedName>
        <fullName evidence="10">ABC transporter permease</fullName>
    </submittedName>
</protein>
<dbReference type="RefSeq" id="WP_204802841.1">
    <property type="nucleotide sequence ID" value="NZ_JACSNS010000002.1"/>
</dbReference>
<evidence type="ECO:0000256" key="4">
    <source>
        <dbReference type="ARBA" id="ARBA00022989"/>
    </source>
</evidence>
<accession>A0ABS2FSQ0</accession>
<dbReference type="InterPro" id="IPR003838">
    <property type="entry name" value="ABC3_permease_C"/>
</dbReference>
<keyword evidence="2" id="KW-1003">Cell membrane</keyword>
<feature type="transmembrane region" description="Helical" evidence="7">
    <location>
        <begin position="332"/>
        <end position="357"/>
    </location>
</feature>
<feature type="domain" description="ABC3 transporter permease C-terminal" evidence="8">
    <location>
        <begin position="277"/>
        <end position="400"/>
    </location>
</feature>
<dbReference type="Pfam" id="PF02687">
    <property type="entry name" value="FtsX"/>
    <property type="match status" value="1"/>
</dbReference>
<evidence type="ECO:0000313" key="10">
    <source>
        <dbReference type="EMBL" id="MBM6850642.1"/>
    </source>
</evidence>
<feature type="transmembrane region" description="Helical" evidence="7">
    <location>
        <begin position="272"/>
        <end position="299"/>
    </location>
</feature>
<reference evidence="10 11" key="1">
    <citation type="journal article" date="2021" name="Sci. Rep.">
        <title>The distribution of antibiotic resistance genes in chicken gut microbiota commensals.</title>
        <authorList>
            <person name="Juricova H."/>
            <person name="Matiasovicova J."/>
            <person name="Kubasova T."/>
            <person name="Cejkova D."/>
            <person name="Rychlik I."/>
        </authorList>
    </citation>
    <scope>NUCLEOTIDE SEQUENCE [LARGE SCALE GENOMIC DNA]</scope>
    <source>
        <strain evidence="10 11">An411</strain>
    </source>
</reference>
<dbReference type="PANTHER" id="PTHR30572">
    <property type="entry name" value="MEMBRANE COMPONENT OF TRANSPORTER-RELATED"/>
    <property type="match status" value="1"/>
</dbReference>
<dbReference type="PANTHER" id="PTHR30572:SF4">
    <property type="entry name" value="ABC TRANSPORTER PERMEASE YTRF"/>
    <property type="match status" value="1"/>
</dbReference>
<comment type="similarity">
    <text evidence="6">Belongs to the ABC-4 integral membrane protein family.</text>
</comment>
<comment type="caution">
    <text evidence="10">The sequence shown here is derived from an EMBL/GenBank/DDBJ whole genome shotgun (WGS) entry which is preliminary data.</text>
</comment>
<organism evidence="10 11">
    <name type="scientific">Oscillibacter valericigenes</name>
    <dbReference type="NCBI Taxonomy" id="351091"/>
    <lineage>
        <taxon>Bacteria</taxon>
        <taxon>Bacillati</taxon>
        <taxon>Bacillota</taxon>
        <taxon>Clostridia</taxon>
        <taxon>Eubacteriales</taxon>
        <taxon>Oscillospiraceae</taxon>
        <taxon>Oscillibacter</taxon>
    </lineage>
</organism>
<name>A0ABS2FSQ0_9FIRM</name>
<evidence type="ECO:0000256" key="1">
    <source>
        <dbReference type="ARBA" id="ARBA00004651"/>
    </source>
</evidence>
<evidence type="ECO:0000256" key="6">
    <source>
        <dbReference type="ARBA" id="ARBA00038076"/>
    </source>
</evidence>
<evidence type="ECO:0000256" key="3">
    <source>
        <dbReference type="ARBA" id="ARBA00022692"/>
    </source>
</evidence>
<dbReference type="Proteomes" id="UP000719500">
    <property type="component" value="Unassembled WGS sequence"/>
</dbReference>
<evidence type="ECO:0000313" key="11">
    <source>
        <dbReference type="Proteomes" id="UP000719500"/>
    </source>
</evidence>
<dbReference type="EMBL" id="JACSNX010000003">
    <property type="protein sequence ID" value="MBM6850642.1"/>
    <property type="molecule type" value="Genomic_DNA"/>
</dbReference>
<keyword evidence="3 7" id="KW-0812">Transmembrane</keyword>
<evidence type="ECO:0000256" key="5">
    <source>
        <dbReference type="ARBA" id="ARBA00023136"/>
    </source>
</evidence>
<dbReference type="InterPro" id="IPR050250">
    <property type="entry name" value="Macrolide_Exporter_MacB"/>
</dbReference>
<feature type="transmembrane region" description="Helical" evidence="7">
    <location>
        <begin position="363"/>
        <end position="390"/>
    </location>
</feature>
<proteinExistence type="inferred from homology"/>
<evidence type="ECO:0000259" key="9">
    <source>
        <dbReference type="Pfam" id="PF12704"/>
    </source>
</evidence>
<dbReference type="Pfam" id="PF12704">
    <property type="entry name" value="MacB_PCD"/>
    <property type="match status" value="1"/>
</dbReference>
<dbReference type="InterPro" id="IPR025857">
    <property type="entry name" value="MacB_PCD"/>
</dbReference>
<evidence type="ECO:0000256" key="2">
    <source>
        <dbReference type="ARBA" id="ARBA00022475"/>
    </source>
</evidence>
<evidence type="ECO:0000256" key="7">
    <source>
        <dbReference type="SAM" id="Phobius"/>
    </source>
</evidence>
<sequence length="407" mass="43670">MNFTQSFKLAIKSLMLSKMRALLTMLGIIIGVAAVIIITSLGNGMQNYMNAQFEQLGSNLIQVMVYGRGEESTRDVSPDDMYALVEKYPQYLSGVSPYVTASANVRQGTEDFERTSVYGVSEAFYRDDTQKTMQGSTLEEGRFLRYIDVERQQNVCVIGSYIAENAFQGDPLDQEISIGGVPYKVVGVLAESGDSSEGSGDDVIYIPYARAQRMGGGFGDMYLMTSTDRDTAATAKGIIENRLLDIYESSDAYMVMTSAEMMDAMDSMLNTLMMILILIAAISLLVGGIGIMNIMLVSVTERTREIGIRKSLGAKCRDIRSQFIIEAGTTSAIGGAIGIAVGIIMANVLTNVIALVLGTGNDGFVAVPTAGGIGVAFGVSVAVGILFGYLPANKAAKLNPIDALRYD</sequence>
<evidence type="ECO:0000259" key="8">
    <source>
        <dbReference type="Pfam" id="PF02687"/>
    </source>
</evidence>
<feature type="transmembrane region" description="Helical" evidence="7">
    <location>
        <begin position="21"/>
        <end position="42"/>
    </location>
</feature>
<keyword evidence="11" id="KW-1185">Reference proteome</keyword>
<keyword evidence="5 7" id="KW-0472">Membrane</keyword>
<keyword evidence="4 7" id="KW-1133">Transmembrane helix</keyword>